<dbReference type="InterPro" id="IPR021269">
    <property type="entry name" value="DUF2848"/>
</dbReference>
<organism evidence="1 2">
    <name type="scientific">Leucobacter ruminantium</name>
    <dbReference type="NCBI Taxonomy" id="1289170"/>
    <lineage>
        <taxon>Bacteria</taxon>
        <taxon>Bacillati</taxon>
        <taxon>Actinomycetota</taxon>
        <taxon>Actinomycetes</taxon>
        <taxon>Micrococcales</taxon>
        <taxon>Microbacteriaceae</taxon>
        <taxon>Leucobacter</taxon>
    </lineage>
</organism>
<dbReference type="Proteomes" id="UP000664398">
    <property type="component" value="Unassembled WGS sequence"/>
</dbReference>
<dbReference type="SUPFAM" id="SSF56529">
    <property type="entry name" value="FAH"/>
    <property type="match status" value="1"/>
</dbReference>
<dbReference type="Gene3D" id="3.90.850.10">
    <property type="entry name" value="Fumarylacetoacetase-like, C-terminal domain"/>
    <property type="match status" value="1"/>
</dbReference>
<reference evidence="1" key="1">
    <citation type="submission" date="2021-03" db="EMBL/GenBank/DDBJ databases">
        <title>Leucobacter chromiisoli sp. nov., isolated from chromium-containing soil of chemical plant.</title>
        <authorList>
            <person name="Xu Z."/>
        </authorList>
    </citation>
    <scope>NUCLEOTIDE SEQUENCE</scope>
    <source>
        <strain evidence="1">A2</strain>
    </source>
</reference>
<evidence type="ECO:0000313" key="1">
    <source>
        <dbReference type="EMBL" id="MBO1805781.1"/>
    </source>
</evidence>
<dbReference type="GO" id="GO:0003824">
    <property type="term" value="F:catalytic activity"/>
    <property type="evidence" value="ECO:0007669"/>
    <property type="project" value="InterPro"/>
</dbReference>
<protein>
    <submittedName>
        <fullName evidence="1">DUF2848 domain-containing protein</fullName>
    </submittedName>
</protein>
<sequence>MSSQPSNPTLSFELPDGSEATVTVQRLFNAGYAGKNQEEVRAHIEELAELGVPAPTSTPTLFPISPYLAQQTDRVYVQHGRTSGEAEWALVIDDEGRELLTVACDHTDRELETHGVAWSKNASPDVIGRRAWLYSDVADRLDRVTLSGWVGEDRTVIQNAPADALLEPSYWLEVLAERGEREPGTVLISGTITMDGGVDQFADRWGAALEDAELGRIEVDYEVVQMAAPIE</sequence>
<keyword evidence="2" id="KW-1185">Reference proteome</keyword>
<dbReference type="InterPro" id="IPR036663">
    <property type="entry name" value="Fumarylacetoacetase_C_sf"/>
</dbReference>
<dbReference type="Pfam" id="PF11010">
    <property type="entry name" value="DUF2848"/>
    <property type="match status" value="1"/>
</dbReference>
<comment type="caution">
    <text evidence="1">The sequence shown here is derived from an EMBL/GenBank/DDBJ whole genome shotgun (WGS) entry which is preliminary data.</text>
</comment>
<name>A0A939LWL5_9MICO</name>
<accession>A0A939LWL5</accession>
<proteinExistence type="predicted"/>
<dbReference type="RefSeq" id="WP_208046246.1">
    <property type="nucleotide sequence ID" value="NZ_JAGDYL010000018.1"/>
</dbReference>
<dbReference type="AlphaFoldDB" id="A0A939LWL5"/>
<evidence type="ECO:0000313" key="2">
    <source>
        <dbReference type="Proteomes" id="UP000664398"/>
    </source>
</evidence>
<gene>
    <name evidence="1" type="ORF">J4H91_10700</name>
</gene>
<dbReference type="EMBL" id="JAGDYL010000018">
    <property type="protein sequence ID" value="MBO1805781.1"/>
    <property type="molecule type" value="Genomic_DNA"/>
</dbReference>